<dbReference type="SUPFAM" id="SSF52833">
    <property type="entry name" value="Thioredoxin-like"/>
    <property type="match status" value="1"/>
</dbReference>
<keyword evidence="3" id="KW-1185">Reference proteome</keyword>
<feature type="domain" description="KaiB" evidence="1">
    <location>
        <begin position="9"/>
        <end position="90"/>
    </location>
</feature>
<gene>
    <name evidence="2" type="ORF">IQ260_29120</name>
</gene>
<reference evidence="2" key="1">
    <citation type="submission" date="2020-10" db="EMBL/GenBank/DDBJ databases">
        <authorList>
            <person name="Castelo-Branco R."/>
            <person name="Eusebio N."/>
            <person name="Adriana R."/>
            <person name="Vieira A."/>
            <person name="Brugerolle De Fraissinette N."/>
            <person name="Rezende De Castro R."/>
            <person name="Schneider M.P."/>
            <person name="Vasconcelos V."/>
            <person name="Leao P.N."/>
        </authorList>
    </citation>
    <scope>NUCLEOTIDE SEQUENCE</scope>
    <source>
        <strain evidence="2">LEGE 11479</strain>
    </source>
</reference>
<dbReference type="Pfam" id="PF07689">
    <property type="entry name" value="KaiB"/>
    <property type="match status" value="1"/>
</dbReference>
<dbReference type="GO" id="GO:0048511">
    <property type="term" value="P:rhythmic process"/>
    <property type="evidence" value="ECO:0007669"/>
    <property type="project" value="InterPro"/>
</dbReference>
<dbReference type="Proteomes" id="UP000615026">
    <property type="component" value="Unassembled WGS sequence"/>
</dbReference>
<dbReference type="Gene3D" id="3.40.30.10">
    <property type="entry name" value="Glutaredoxin"/>
    <property type="match status" value="1"/>
</dbReference>
<dbReference type="InterPro" id="IPR036249">
    <property type="entry name" value="Thioredoxin-like_sf"/>
</dbReference>
<evidence type="ECO:0000313" key="3">
    <source>
        <dbReference type="Proteomes" id="UP000615026"/>
    </source>
</evidence>
<comment type="caution">
    <text evidence="2">The sequence shown here is derived from an EMBL/GenBank/DDBJ whole genome shotgun (WGS) entry which is preliminary data.</text>
</comment>
<accession>A0A929A0D7</accession>
<evidence type="ECO:0000259" key="1">
    <source>
        <dbReference type="SMART" id="SM01248"/>
    </source>
</evidence>
<dbReference type="CDD" id="cd02978">
    <property type="entry name" value="KaiB_like"/>
    <property type="match status" value="1"/>
</dbReference>
<sequence>MSPQPYILKLYITGSSPRSERAIANLVHLCEQELADNYELSIIDVLEQPQLAEQEKILVTPTLIKEVPPPAQRIIGDLSDAKILSQGLDLRLSKSPRSMTSSSNARE</sequence>
<organism evidence="2 3">
    <name type="scientific">Leptolyngbya cf. ectocarpi LEGE 11479</name>
    <dbReference type="NCBI Taxonomy" id="1828722"/>
    <lineage>
        <taxon>Bacteria</taxon>
        <taxon>Bacillati</taxon>
        <taxon>Cyanobacteriota</taxon>
        <taxon>Cyanophyceae</taxon>
        <taxon>Leptolyngbyales</taxon>
        <taxon>Leptolyngbyaceae</taxon>
        <taxon>Leptolyngbya group</taxon>
        <taxon>Leptolyngbya</taxon>
    </lineage>
</organism>
<name>A0A929A0D7_LEPEC</name>
<protein>
    <submittedName>
        <fullName evidence="2">Circadian clock KaiB family protein</fullName>
    </submittedName>
</protein>
<dbReference type="InterPro" id="IPR039022">
    <property type="entry name" value="KaiB-like"/>
</dbReference>
<dbReference type="RefSeq" id="WP_193996557.1">
    <property type="nucleotide sequence ID" value="NZ_JADEXP010000506.1"/>
</dbReference>
<dbReference type="PANTHER" id="PTHR41709:SF2">
    <property type="entry name" value="CIRCADIAN CLOCK PROTEIN KAIB2"/>
    <property type="match status" value="1"/>
</dbReference>
<evidence type="ECO:0000313" key="2">
    <source>
        <dbReference type="EMBL" id="MBE9070706.1"/>
    </source>
</evidence>
<dbReference type="PANTHER" id="PTHR41709">
    <property type="entry name" value="KAIB-LIKE PROTEIN 1"/>
    <property type="match status" value="1"/>
</dbReference>
<dbReference type="InterPro" id="IPR011649">
    <property type="entry name" value="KaiB_domain"/>
</dbReference>
<dbReference type="EMBL" id="JADEXP010000506">
    <property type="protein sequence ID" value="MBE9070706.1"/>
    <property type="molecule type" value="Genomic_DNA"/>
</dbReference>
<dbReference type="AlphaFoldDB" id="A0A929A0D7"/>
<dbReference type="SMART" id="SM01248">
    <property type="entry name" value="KaiB"/>
    <property type="match status" value="1"/>
</dbReference>
<proteinExistence type="predicted"/>